<feature type="compositionally biased region" description="Low complexity" evidence="5">
    <location>
        <begin position="821"/>
        <end position="837"/>
    </location>
</feature>
<comment type="caution">
    <text evidence="8">The sequence shown here is derived from an EMBL/GenBank/DDBJ whole genome shotgun (WGS) entry which is preliminary data.</text>
</comment>
<dbReference type="InterPro" id="IPR057712">
    <property type="entry name" value="DUF7952"/>
</dbReference>
<evidence type="ECO:0000256" key="2">
    <source>
        <dbReference type="ARBA" id="ARBA00023015"/>
    </source>
</evidence>
<keyword evidence="9" id="KW-1185">Reference proteome</keyword>
<dbReference type="GO" id="GO:0005634">
    <property type="term" value="C:nucleus"/>
    <property type="evidence" value="ECO:0007669"/>
    <property type="project" value="UniProtKB-SubCell"/>
</dbReference>
<evidence type="ECO:0000256" key="1">
    <source>
        <dbReference type="ARBA" id="ARBA00004123"/>
    </source>
</evidence>
<dbReference type="PANTHER" id="PTHR13859">
    <property type="entry name" value="ATROPHIN-RELATED"/>
    <property type="match status" value="1"/>
</dbReference>
<protein>
    <recommendedName>
        <fullName evidence="10">SANT domain-containing protein</fullName>
    </recommendedName>
</protein>
<evidence type="ECO:0008006" key="10">
    <source>
        <dbReference type="Google" id="ProtNLM"/>
    </source>
</evidence>
<evidence type="ECO:0000259" key="6">
    <source>
        <dbReference type="Pfam" id="PF24662"/>
    </source>
</evidence>
<dbReference type="EMBL" id="JAUJYN010000001">
    <property type="protein sequence ID" value="KAK1279557.1"/>
    <property type="molecule type" value="Genomic_DNA"/>
</dbReference>
<keyword evidence="3" id="KW-0804">Transcription</keyword>
<dbReference type="Proteomes" id="UP001179952">
    <property type="component" value="Unassembled WGS sequence"/>
</dbReference>
<reference evidence="8" key="2">
    <citation type="submission" date="2023-06" db="EMBL/GenBank/DDBJ databases">
        <authorList>
            <person name="Ma L."/>
            <person name="Liu K.-W."/>
            <person name="Li Z."/>
            <person name="Hsiao Y.-Y."/>
            <person name="Qi Y."/>
            <person name="Fu T."/>
            <person name="Tang G."/>
            <person name="Zhang D."/>
            <person name="Sun W.-H."/>
            <person name="Liu D.-K."/>
            <person name="Li Y."/>
            <person name="Chen G.-Z."/>
            <person name="Liu X.-D."/>
            <person name="Liao X.-Y."/>
            <person name="Jiang Y.-T."/>
            <person name="Yu X."/>
            <person name="Hao Y."/>
            <person name="Huang J."/>
            <person name="Zhao X.-W."/>
            <person name="Ke S."/>
            <person name="Chen Y.-Y."/>
            <person name="Wu W.-L."/>
            <person name="Hsu J.-L."/>
            <person name="Lin Y.-F."/>
            <person name="Huang M.-D."/>
            <person name="Li C.-Y."/>
            <person name="Huang L."/>
            <person name="Wang Z.-W."/>
            <person name="Zhao X."/>
            <person name="Zhong W.-Y."/>
            <person name="Peng D.-H."/>
            <person name="Ahmad S."/>
            <person name="Lan S."/>
            <person name="Zhang J.-S."/>
            <person name="Tsai W.-C."/>
            <person name="Van De Peer Y."/>
            <person name="Liu Z.-J."/>
        </authorList>
    </citation>
    <scope>NUCLEOTIDE SEQUENCE</scope>
    <source>
        <strain evidence="8">SCP</strain>
        <tissue evidence="8">Leaves</tissue>
    </source>
</reference>
<dbReference type="Pfam" id="PF24662">
    <property type="entry name" value="DUF7650"/>
    <property type="match status" value="1"/>
</dbReference>
<feature type="region of interest" description="Disordered" evidence="5">
    <location>
        <begin position="571"/>
        <end position="678"/>
    </location>
</feature>
<dbReference type="GO" id="GO:0003714">
    <property type="term" value="F:transcription corepressor activity"/>
    <property type="evidence" value="ECO:0007669"/>
    <property type="project" value="TreeGrafter"/>
</dbReference>
<dbReference type="InterPro" id="IPR056067">
    <property type="entry name" value="DUF7650"/>
</dbReference>
<dbReference type="PANTHER" id="PTHR13859:SF11">
    <property type="entry name" value="GRUNGE, ISOFORM J"/>
    <property type="match status" value="1"/>
</dbReference>
<evidence type="ECO:0000256" key="3">
    <source>
        <dbReference type="ARBA" id="ARBA00023163"/>
    </source>
</evidence>
<name>A0AAV9BTA2_ACOGR</name>
<feature type="domain" description="DUF7650" evidence="6">
    <location>
        <begin position="340"/>
        <end position="425"/>
    </location>
</feature>
<evidence type="ECO:0000313" key="8">
    <source>
        <dbReference type="EMBL" id="KAK1279557.1"/>
    </source>
</evidence>
<feature type="compositionally biased region" description="Polar residues" evidence="5">
    <location>
        <begin position="657"/>
        <end position="671"/>
    </location>
</feature>
<feature type="region of interest" description="Disordered" evidence="5">
    <location>
        <begin position="733"/>
        <end position="837"/>
    </location>
</feature>
<evidence type="ECO:0000259" key="7">
    <source>
        <dbReference type="Pfam" id="PF25826"/>
    </source>
</evidence>
<evidence type="ECO:0000313" key="9">
    <source>
        <dbReference type="Proteomes" id="UP001179952"/>
    </source>
</evidence>
<feature type="compositionally biased region" description="Polar residues" evidence="5">
    <location>
        <begin position="634"/>
        <end position="644"/>
    </location>
</feature>
<sequence length="886" mass="96898">MEMVEVDQGEECIEDASANQNGSPESSGIFGDPQANPRIGEDYQVVIPPLIPESERLQIIRHPISMDDTLANVDYPNSIGSSIPIMWVHHDGSNMKVEPSEFLSPLVSCTTTTNHEPSNVGVSVCKAEPVDNLLEIGRKFRGYMGSQMDVKSHCDCKATSCYPLPGSSGVLWSSGVKESFLLGLYIFGKNLSQVMSFVESKEMGDVLSFYYGKFYRSEEHRRWSECRKMRSRKNIHGQRIFTGWRQQELLSRLMSQVSEESQNSLVEATKSFSEGRVSFEDYVSTLKSCVGIKILVEAVGIGKGKSDLTGMVSEPVKTGQSVSLRSEIPIGKACSYLTSGDIIRFLTGDFRLSKARSNDLFWEAVWPRLLARGWHSEQPKNHIGSKHALVFLIPGIKKFSRTKLVKGNHYFDSVSDVLNKVASDPGLLELEVEASTVGGIKNENGCDEDTKVSQNGQSDCQRPCYLRPKLPSCSTELMKFTVVDTSLVHGEAPFKVRELRSLPAEATLRNTPSRFCGDSEDSSSDSDDTSSDHQRESEDINKSISGKCMFDEGLQSEVLDNVGAASKKRMLMDGPNSVDTSPDNQDDKHQVKRTKCEFGQKVKSGRTQYLASPAQKKRRLNSSKNAPYCHIDSSAESQPKTSVASDVMVAEVHLPQQKRSTISSTKNSPEENSGCVINGNGFGINTDAESTICKTESSQDRPQWRALIDLNVPQFPPDYGFGEPFVAEVADSQEDLNSKEASIQPETSHPVGDSQAPIISNGTSSEQQSAMIGRRQSTRNRPLTTRALEALASGLFSPKRKARGTNGQNSGSRTSRRARKSAGPAGGSAAHPSTSTITMTTTNMDYVSSGINGPKEGVDEELNTTIGRKSPICSEGRGALELLGIP</sequence>
<feature type="compositionally biased region" description="Basic and acidic residues" evidence="5">
    <location>
        <begin position="585"/>
        <end position="600"/>
    </location>
</feature>
<evidence type="ECO:0000256" key="5">
    <source>
        <dbReference type="SAM" id="MobiDB-lite"/>
    </source>
</evidence>
<keyword evidence="4" id="KW-0539">Nucleus</keyword>
<feature type="domain" description="DUF7952" evidence="7">
    <location>
        <begin position="172"/>
        <end position="302"/>
    </location>
</feature>
<keyword evidence="2" id="KW-0805">Transcription regulation</keyword>
<feature type="region of interest" description="Disordered" evidence="5">
    <location>
        <begin position="16"/>
        <end position="35"/>
    </location>
</feature>
<feature type="compositionally biased region" description="Polar residues" evidence="5">
    <location>
        <begin position="757"/>
        <end position="770"/>
    </location>
</feature>
<feature type="compositionally biased region" description="Acidic residues" evidence="5">
    <location>
        <begin position="518"/>
        <end position="529"/>
    </location>
</feature>
<comment type="subcellular location">
    <subcellularLocation>
        <location evidence="1">Nucleus</location>
    </subcellularLocation>
</comment>
<feature type="region of interest" description="Disordered" evidence="5">
    <location>
        <begin position="510"/>
        <end position="544"/>
    </location>
</feature>
<proteinExistence type="predicted"/>
<dbReference type="Pfam" id="PF25826">
    <property type="entry name" value="DUF7952"/>
    <property type="match status" value="1"/>
</dbReference>
<reference evidence="8" key="1">
    <citation type="journal article" date="2023" name="Nat. Commun.">
        <title>Diploid and tetraploid genomes of Acorus and the evolution of monocots.</title>
        <authorList>
            <person name="Ma L."/>
            <person name="Liu K.W."/>
            <person name="Li Z."/>
            <person name="Hsiao Y.Y."/>
            <person name="Qi Y."/>
            <person name="Fu T."/>
            <person name="Tang G.D."/>
            <person name="Zhang D."/>
            <person name="Sun W.H."/>
            <person name="Liu D.K."/>
            <person name="Li Y."/>
            <person name="Chen G.Z."/>
            <person name="Liu X.D."/>
            <person name="Liao X.Y."/>
            <person name="Jiang Y.T."/>
            <person name="Yu X."/>
            <person name="Hao Y."/>
            <person name="Huang J."/>
            <person name="Zhao X.W."/>
            <person name="Ke S."/>
            <person name="Chen Y.Y."/>
            <person name="Wu W.L."/>
            <person name="Hsu J.L."/>
            <person name="Lin Y.F."/>
            <person name="Huang M.D."/>
            <person name="Li C.Y."/>
            <person name="Huang L."/>
            <person name="Wang Z.W."/>
            <person name="Zhao X."/>
            <person name="Zhong W.Y."/>
            <person name="Peng D.H."/>
            <person name="Ahmad S."/>
            <person name="Lan S."/>
            <person name="Zhang J.S."/>
            <person name="Tsai W.C."/>
            <person name="Van de Peer Y."/>
            <person name="Liu Z.J."/>
        </authorList>
    </citation>
    <scope>NUCLEOTIDE SEQUENCE</scope>
    <source>
        <strain evidence="8">SCP</strain>
    </source>
</reference>
<gene>
    <name evidence="8" type="ORF">QJS04_geneDACA004777</name>
</gene>
<accession>A0AAV9BTA2</accession>
<feature type="compositionally biased region" description="Basic and acidic residues" evidence="5">
    <location>
        <begin position="530"/>
        <end position="541"/>
    </location>
</feature>
<feature type="compositionally biased region" description="Polar residues" evidence="5">
    <location>
        <begin position="17"/>
        <end position="26"/>
    </location>
</feature>
<dbReference type="AlphaFoldDB" id="A0AAV9BTA2"/>
<evidence type="ECO:0000256" key="4">
    <source>
        <dbReference type="ARBA" id="ARBA00023242"/>
    </source>
</evidence>
<organism evidence="8 9">
    <name type="scientific">Acorus gramineus</name>
    <name type="common">Dwarf sweet flag</name>
    <dbReference type="NCBI Taxonomy" id="55184"/>
    <lineage>
        <taxon>Eukaryota</taxon>
        <taxon>Viridiplantae</taxon>
        <taxon>Streptophyta</taxon>
        <taxon>Embryophyta</taxon>
        <taxon>Tracheophyta</taxon>
        <taxon>Spermatophyta</taxon>
        <taxon>Magnoliopsida</taxon>
        <taxon>Liliopsida</taxon>
        <taxon>Acoraceae</taxon>
        <taxon>Acorus</taxon>
    </lineage>
</organism>